<dbReference type="OrthoDB" id="8456673at2"/>
<dbReference type="PROSITE" id="PS50111">
    <property type="entry name" value="CHEMOTAXIS_TRANSDUC_2"/>
    <property type="match status" value="1"/>
</dbReference>
<comment type="similarity">
    <text evidence="2">Belongs to the methyl-accepting chemotaxis (MCP) protein family.</text>
</comment>
<dbReference type="EMBL" id="CP015285">
    <property type="protein sequence ID" value="ANC90999.1"/>
    <property type="molecule type" value="Genomic_DNA"/>
</dbReference>
<evidence type="ECO:0000259" key="5">
    <source>
        <dbReference type="PROSITE" id="PS50111"/>
    </source>
</evidence>
<feature type="transmembrane region" description="Helical" evidence="4">
    <location>
        <begin position="328"/>
        <end position="349"/>
    </location>
</feature>
<keyword evidence="8" id="KW-1185">Reference proteome</keyword>
<keyword evidence="4" id="KW-0472">Membrane</keyword>
<proteinExistence type="inferred from homology"/>
<keyword evidence="4" id="KW-0812">Transmembrane</keyword>
<protein>
    <submittedName>
        <fullName evidence="7">Methyl-accepting chemotaxis protein</fullName>
    </submittedName>
</protein>
<dbReference type="SMART" id="SM00283">
    <property type="entry name" value="MA"/>
    <property type="match status" value="1"/>
</dbReference>
<gene>
    <name evidence="7" type="ORF">A6A40_03265</name>
</gene>
<dbReference type="AlphaFoldDB" id="A0A160JE26"/>
<reference evidence="7 8" key="1">
    <citation type="journal article" date="2013" name="Int. J. Syst. Evol. Microbiol.">
        <title>Azospirillum humicireducens sp. nov., a nitrogen-fixing bacterium isolated from a microbial fuel cell.</title>
        <authorList>
            <person name="Zhou S."/>
            <person name="Han L."/>
            <person name="Wang Y."/>
            <person name="Yang G."/>
            <person name="Zhuang L."/>
            <person name="Hu P."/>
        </authorList>
    </citation>
    <scope>NUCLEOTIDE SEQUENCE [LARGE SCALE GENOMIC DNA]</scope>
    <source>
        <strain evidence="7 8">SgZ-5</strain>
    </source>
</reference>
<accession>A0A160JE26</accession>
<dbReference type="Pfam" id="PF00015">
    <property type="entry name" value="MCPsignal"/>
    <property type="match status" value="1"/>
</dbReference>
<organism evidence="7 8">
    <name type="scientific">Azospirillum humicireducens</name>
    <dbReference type="NCBI Taxonomy" id="1226968"/>
    <lineage>
        <taxon>Bacteria</taxon>
        <taxon>Pseudomonadati</taxon>
        <taxon>Pseudomonadota</taxon>
        <taxon>Alphaproteobacteria</taxon>
        <taxon>Rhodospirillales</taxon>
        <taxon>Azospirillaceae</taxon>
        <taxon>Azospirillum</taxon>
    </lineage>
</organism>
<dbReference type="PROSITE" id="PS50885">
    <property type="entry name" value="HAMP"/>
    <property type="match status" value="1"/>
</dbReference>
<evidence type="ECO:0000256" key="1">
    <source>
        <dbReference type="ARBA" id="ARBA00023224"/>
    </source>
</evidence>
<keyword evidence="1 3" id="KW-0807">Transducer</keyword>
<evidence type="ECO:0000256" key="3">
    <source>
        <dbReference type="PROSITE-ProRule" id="PRU00284"/>
    </source>
</evidence>
<dbReference type="Proteomes" id="UP000077405">
    <property type="component" value="Chromosome"/>
</dbReference>
<dbReference type="GO" id="GO:0007165">
    <property type="term" value="P:signal transduction"/>
    <property type="evidence" value="ECO:0007669"/>
    <property type="project" value="UniProtKB-KW"/>
</dbReference>
<sequence>MKTFLSSLSVRATIGLITLAFGLLLIAQNSIILVDAVSRYRGADRVATLSVTSRELLKTLLATRLERGLVTPALGADKTIGGSVEQDLANQRRTSSDGYRAIIAALAVADLPGAPAAADRLRASFDKLEQARKATDEALRKPLSARDKGLADSWLKTQNDFLDALATTTDLLDADIRDASAEVGNLLTIKRAAWATRLNLGIMAFRIQNAIGTGQAWTRDDDLIVADYLGRGIQTWAQVSESAARPGTHPSILAAMQKAKGNFEGSFADQRKAIVTALSSGKPSPVPLDKLRPEETATQGYIVDVALAAVDRIVDQSASDLDDARSDAIYALLLLLLTAGLTAGGLAIANRRIAQPIRRLTDTMRRLADRDMSVEIPGLDRQDEIGGMAAAVTVFKDNMIATDRMAAEQAAEQAAKERRASQLEALIQAFDRQAMHIVEQVAAAAKTMQNTAGAMSSNADTASQMATTVAAAAEQASVNVQTVASATEELSASIREIGRQVSTSTRISGEAVTQADQTNASMQALVETAHQIGAVVDLINSIAGQTNLLALNATIEAARAGEAGKGFAVVASEVKALATQTARATDEIQAKVKEIQSATAGAQTAIQGIGLTIGQISEITTTIAAAIEEQGAATRDIASNVMEAARGTGEVSSNIAGVTRSVSETGSAASNVHEASSDLARDAEKLRGEVMSFIASVRSV</sequence>
<dbReference type="STRING" id="1226968.A6A40_03265"/>
<dbReference type="PANTHER" id="PTHR32089:SF112">
    <property type="entry name" value="LYSOZYME-LIKE PROTEIN-RELATED"/>
    <property type="match status" value="1"/>
</dbReference>
<dbReference type="PANTHER" id="PTHR32089">
    <property type="entry name" value="METHYL-ACCEPTING CHEMOTAXIS PROTEIN MCPB"/>
    <property type="match status" value="1"/>
</dbReference>
<evidence type="ECO:0000313" key="7">
    <source>
        <dbReference type="EMBL" id="ANC90999.1"/>
    </source>
</evidence>
<evidence type="ECO:0000256" key="4">
    <source>
        <dbReference type="SAM" id="Phobius"/>
    </source>
</evidence>
<dbReference type="RefSeq" id="WP_063634093.1">
    <property type="nucleotide sequence ID" value="NZ_CP015285.1"/>
</dbReference>
<dbReference type="GO" id="GO:0016020">
    <property type="term" value="C:membrane"/>
    <property type="evidence" value="ECO:0007669"/>
    <property type="project" value="InterPro"/>
</dbReference>
<dbReference type="CDD" id="cd06225">
    <property type="entry name" value="HAMP"/>
    <property type="match status" value="1"/>
</dbReference>
<feature type="domain" description="HAMP" evidence="6">
    <location>
        <begin position="351"/>
        <end position="404"/>
    </location>
</feature>
<evidence type="ECO:0000256" key="2">
    <source>
        <dbReference type="ARBA" id="ARBA00029447"/>
    </source>
</evidence>
<dbReference type="SMART" id="SM00304">
    <property type="entry name" value="HAMP"/>
    <property type="match status" value="1"/>
</dbReference>
<keyword evidence="4" id="KW-1133">Transmembrane helix</keyword>
<evidence type="ECO:0000313" key="8">
    <source>
        <dbReference type="Proteomes" id="UP000077405"/>
    </source>
</evidence>
<evidence type="ECO:0000259" key="6">
    <source>
        <dbReference type="PROSITE" id="PS50885"/>
    </source>
</evidence>
<dbReference type="KEGG" id="ahu:A6A40_03265"/>
<dbReference type="InterPro" id="IPR004089">
    <property type="entry name" value="MCPsignal_dom"/>
</dbReference>
<dbReference type="SUPFAM" id="SSF58104">
    <property type="entry name" value="Methyl-accepting chemotaxis protein (MCP) signaling domain"/>
    <property type="match status" value="1"/>
</dbReference>
<dbReference type="Gene3D" id="1.10.287.950">
    <property type="entry name" value="Methyl-accepting chemotaxis protein"/>
    <property type="match status" value="1"/>
</dbReference>
<feature type="domain" description="Methyl-accepting transducer" evidence="5">
    <location>
        <begin position="437"/>
        <end position="680"/>
    </location>
</feature>
<name>A0A160JE26_9PROT</name>
<dbReference type="Pfam" id="PF00672">
    <property type="entry name" value="HAMP"/>
    <property type="match status" value="1"/>
</dbReference>
<dbReference type="InterPro" id="IPR003660">
    <property type="entry name" value="HAMP_dom"/>
</dbReference>